<dbReference type="Pfam" id="PF02042">
    <property type="entry name" value="RWP-RK"/>
    <property type="match status" value="1"/>
</dbReference>
<evidence type="ECO:0000256" key="5">
    <source>
        <dbReference type="SAM" id="MobiDB-lite"/>
    </source>
</evidence>
<keyword evidence="8" id="KW-1185">Reference proteome</keyword>
<dbReference type="PROSITE" id="PS51519">
    <property type="entry name" value="RWP_RK"/>
    <property type="match status" value="1"/>
</dbReference>
<evidence type="ECO:0000256" key="3">
    <source>
        <dbReference type="ARBA" id="ARBA00023163"/>
    </source>
</evidence>
<keyword evidence="3" id="KW-0804">Transcription</keyword>
<dbReference type="PANTHER" id="PTHR48460:SF1">
    <property type="entry name" value="RWP-RK DOMAIN-CONTAINING PROTEIN"/>
    <property type="match status" value="1"/>
</dbReference>
<evidence type="ECO:0000256" key="2">
    <source>
        <dbReference type="ARBA" id="ARBA00023125"/>
    </source>
</evidence>
<evidence type="ECO:0000256" key="4">
    <source>
        <dbReference type="ARBA" id="ARBA00023242"/>
    </source>
</evidence>
<dbReference type="PANTHER" id="PTHR48460">
    <property type="entry name" value="RWP-RK DOMAIN-CONTAINING PROTEIN"/>
    <property type="match status" value="1"/>
</dbReference>
<accession>A0AAN7IMB7</accession>
<name>A0AAN7IMB7_QUERU</name>
<keyword evidence="2" id="KW-0238">DNA-binding</keyword>
<feature type="region of interest" description="Disordered" evidence="5">
    <location>
        <begin position="174"/>
        <end position="195"/>
    </location>
</feature>
<feature type="compositionally biased region" description="Polar residues" evidence="5">
    <location>
        <begin position="98"/>
        <end position="108"/>
    </location>
</feature>
<dbReference type="AlphaFoldDB" id="A0AAN7IMB7"/>
<protein>
    <recommendedName>
        <fullName evidence="6">RWP-RK domain-containing protein</fullName>
    </recommendedName>
</protein>
<feature type="domain" description="RWP-RK" evidence="6">
    <location>
        <begin position="5"/>
        <end position="91"/>
    </location>
</feature>
<comment type="caution">
    <text evidence="7">The sequence shown here is derived from an EMBL/GenBank/DDBJ whole genome shotgun (WGS) entry which is preliminary data.</text>
</comment>
<feature type="region of interest" description="Disordered" evidence="5">
    <location>
        <begin position="1"/>
        <end position="22"/>
    </location>
</feature>
<evidence type="ECO:0000313" key="8">
    <source>
        <dbReference type="Proteomes" id="UP001324115"/>
    </source>
</evidence>
<evidence type="ECO:0000256" key="1">
    <source>
        <dbReference type="ARBA" id="ARBA00023015"/>
    </source>
</evidence>
<evidence type="ECO:0000313" key="7">
    <source>
        <dbReference type="EMBL" id="KAK4577972.1"/>
    </source>
</evidence>
<dbReference type="Proteomes" id="UP001324115">
    <property type="component" value="Unassembled WGS sequence"/>
</dbReference>
<dbReference type="InterPro" id="IPR003035">
    <property type="entry name" value="RWP-RK_dom"/>
</dbReference>
<feature type="region of interest" description="Disordered" evidence="5">
    <location>
        <begin position="91"/>
        <end position="113"/>
    </location>
</feature>
<keyword evidence="1" id="KW-0805">Transcription regulation</keyword>
<gene>
    <name evidence="7" type="ORF">RGQ29_028203</name>
</gene>
<dbReference type="GO" id="GO:0003677">
    <property type="term" value="F:DNA binding"/>
    <property type="evidence" value="ECO:0007669"/>
    <property type="project" value="UniProtKB-KW"/>
</dbReference>
<feature type="compositionally biased region" description="Low complexity" evidence="5">
    <location>
        <begin position="11"/>
        <end position="21"/>
    </location>
</feature>
<organism evidence="7 8">
    <name type="scientific">Quercus rubra</name>
    <name type="common">Northern red oak</name>
    <name type="synonym">Quercus borealis</name>
    <dbReference type="NCBI Taxonomy" id="3512"/>
    <lineage>
        <taxon>Eukaryota</taxon>
        <taxon>Viridiplantae</taxon>
        <taxon>Streptophyta</taxon>
        <taxon>Embryophyta</taxon>
        <taxon>Tracheophyta</taxon>
        <taxon>Spermatophyta</taxon>
        <taxon>Magnoliopsida</taxon>
        <taxon>eudicotyledons</taxon>
        <taxon>Gunneridae</taxon>
        <taxon>Pentapetalae</taxon>
        <taxon>rosids</taxon>
        <taxon>fabids</taxon>
        <taxon>Fagales</taxon>
        <taxon>Fagaceae</taxon>
        <taxon>Quercus</taxon>
    </lineage>
</organism>
<reference evidence="7 8" key="1">
    <citation type="journal article" date="2023" name="G3 (Bethesda)">
        <title>A haplotype-resolved chromosome-scale genome for Quercus rubra L. provides insights into the genetics of adaptive traits for red oak species.</title>
        <authorList>
            <person name="Kapoor B."/>
            <person name="Jenkins J."/>
            <person name="Schmutz J."/>
            <person name="Zhebentyayeva T."/>
            <person name="Kuelheim C."/>
            <person name="Coggeshall M."/>
            <person name="Heim C."/>
            <person name="Lasky J.R."/>
            <person name="Leites L."/>
            <person name="Islam-Faridi N."/>
            <person name="Romero-Severson J."/>
            <person name="DeLeo V.L."/>
            <person name="Lucas S.M."/>
            <person name="Lazic D."/>
            <person name="Gailing O."/>
            <person name="Carlson J."/>
            <person name="Staton M."/>
        </authorList>
    </citation>
    <scope>NUCLEOTIDE SEQUENCE [LARGE SCALE GENOMIC DNA]</scope>
    <source>
        <strain evidence="7">Pseudo-F2</strain>
    </source>
</reference>
<dbReference type="EMBL" id="JAXUIC010000008">
    <property type="protein sequence ID" value="KAK4577972.1"/>
    <property type="molecule type" value="Genomic_DNA"/>
</dbReference>
<keyword evidence="4" id="KW-0539">Nucleus</keyword>
<sequence length="282" mass="31024">MSSRQNPNPNPNTNSNPNTNTASLTFDQISRYFSLPLNDAASTLGVCTSVLKKLCRENGLDRWPYRKFLSGKSIEEIRRYAAREKYKELAELSKNSRESGSQKSNSDMSKSKGAALPHNLQQQGSKNVQNLRSQNLLSTSLTKGIAALDEFKYGFPSNGLSTASNKWWGSSSPNGCEGNLGDGVETNEDDKHKSEEMVGVSPGVVIVDKEECVTGKEESNIGPQGTGLLMTVRKRTVEEGREALKLGVFRGYGINKIGKRERTLLLRIFKSSLPKQWINGSS</sequence>
<proteinExistence type="predicted"/>
<evidence type="ECO:0000259" key="6">
    <source>
        <dbReference type="PROSITE" id="PS51519"/>
    </source>
</evidence>